<feature type="chain" id="PRO_5046315985" description="Sugar-binding protein" evidence="1">
    <location>
        <begin position="18"/>
        <end position="392"/>
    </location>
</feature>
<keyword evidence="1" id="KW-0732">Signal</keyword>
<proteinExistence type="predicted"/>
<dbReference type="Proteomes" id="UP001324270">
    <property type="component" value="Unassembled WGS sequence"/>
</dbReference>
<evidence type="ECO:0000313" key="2">
    <source>
        <dbReference type="EMBL" id="MEB3040326.1"/>
    </source>
</evidence>
<organism evidence="2 3">
    <name type="scientific">Capnocytophaga gingivalis</name>
    <dbReference type="NCBI Taxonomy" id="1017"/>
    <lineage>
        <taxon>Bacteria</taxon>
        <taxon>Pseudomonadati</taxon>
        <taxon>Bacteroidota</taxon>
        <taxon>Flavobacteriia</taxon>
        <taxon>Flavobacteriales</taxon>
        <taxon>Flavobacteriaceae</taxon>
        <taxon>Capnocytophaga</taxon>
    </lineage>
</organism>
<gene>
    <name evidence="2" type="ORF">VJJ49_06415</name>
</gene>
<sequence length="392" mass="47251">MKNYLLLFLFFCSTLVAQNTTYKDTTSYKTNEKYDQFFPKTLRGKIKTMHTLGCQIAYKGDTPVVVYRLPYKGEDKIYSYTSHFDKRGNEVALYTYDALGNLMDWEIKTFNKADSLTYQKFSYVIFSTRHYRERFNSYNDKNLLVKRKDVDVDSYGSKVSLYFYNEADNIIKEEDYYKDKLFHTTLYTYDAKGKLLEKKEQHEKSEKYFITTYEYDSLGNLIRITKKEKEENPYINPHKTDDRNTLIKKYNNSSYVLYSYKDKKLIEIESLYKEMGIEYIINRKIITKYNEKGQIIEKLEYQGNILEQETNYFYDENGKEIKGTSYKRGQEKSTWENKYSPEGYLIEKAWKREKENPKTLYYYDAIGNCIKIEEYYEGKLTNIYERIFTYYK</sequence>
<dbReference type="RefSeq" id="WP_323979357.1">
    <property type="nucleotide sequence ID" value="NZ_JAYKBV010000007.1"/>
</dbReference>
<evidence type="ECO:0000256" key="1">
    <source>
        <dbReference type="SAM" id="SignalP"/>
    </source>
</evidence>
<accession>A0ABU5Y8R1</accession>
<evidence type="ECO:0008006" key="4">
    <source>
        <dbReference type="Google" id="ProtNLM"/>
    </source>
</evidence>
<dbReference type="EMBL" id="JAYKBV010000007">
    <property type="protein sequence ID" value="MEB3040326.1"/>
    <property type="molecule type" value="Genomic_DNA"/>
</dbReference>
<name>A0ABU5Y8R1_9FLAO</name>
<reference evidence="2 3" key="1">
    <citation type="submission" date="2023-12" db="EMBL/GenBank/DDBJ databases">
        <title>Genomic sequences of Capnocytophaga and Parvimonas strains.</title>
        <authorList>
            <person name="Watt R.M."/>
            <person name="Wang M."/>
            <person name="Yang T."/>
            <person name="Tong W.M."/>
        </authorList>
    </citation>
    <scope>NUCLEOTIDE SEQUENCE [LARGE SCALE GENOMIC DNA]</scope>
    <source>
        <strain evidence="2 3">CCUG 13156</strain>
    </source>
</reference>
<dbReference type="Gene3D" id="2.180.10.10">
    <property type="entry name" value="RHS repeat-associated core"/>
    <property type="match status" value="1"/>
</dbReference>
<evidence type="ECO:0000313" key="3">
    <source>
        <dbReference type="Proteomes" id="UP001324270"/>
    </source>
</evidence>
<protein>
    <recommendedName>
        <fullName evidence="4">Sugar-binding protein</fullName>
    </recommendedName>
</protein>
<keyword evidence="3" id="KW-1185">Reference proteome</keyword>
<feature type="signal peptide" evidence="1">
    <location>
        <begin position="1"/>
        <end position="17"/>
    </location>
</feature>
<comment type="caution">
    <text evidence="2">The sequence shown here is derived from an EMBL/GenBank/DDBJ whole genome shotgun (WGS) entry which is preliminary data.</text>
</comment>